<keyword evidence="2" id="KW-1185">Reference proteome</keyword>
<gene>
    <name evidence="1" type="ORF">VJJ08_14405</name>
</gene>
<protein>
    <submittedName>
        <fullName evidence="1">Uncharacterized protein</fullName>
    </submittedName>
</protein>
<reference evidence="1 2" key="1">
    <citation type="submission" date="2023-12" db="EMBL/GenBank/DDBJ databases">
        <title>Genomic sequences of Capnocytophaga and Parvimonas strains.</title>
        <authorList>
            <person name="Watt R.M."/>
            <person name="Wang M."/>
            <person name="Yang T."/>
            <person name="Tong W.M."/>
        </authorList>
    </citation>
    <scope>NUCLEOTIDE SEQUENCE [LARGE SCALE GENOMIC DNA]</scope>
    <source>
        <strain evidence="1 2">CCUG 13096</strain>
    </source>
</reference>
<name>A0ABU5ZFE4_9FLAO</name>
<dbReference type="RefSeq" id="WP_323984434.1">
    <property type="nucleotide sequence ID" value="NZ_JAYKBW010000045.1"/>
</dbReference>
<dbReference type="Proteomes" id="UP001311730">
    <property type="component" value="Unassembled WGS sequence"/>
</dbReference>
<evidence type="ECO:0000313" key="1">
    <source>
        <dbReference type="EMBL" id="MEB3076467.1"/>
    </source>
</evidence>
<feature type="non-terminal residue" evidence="1">
    <location>
        <position position="1"/>
    </location>
</feature>
<dbReference type="EMBL" id="JAYKBW010000045">
    <property type="protein sequence ID" value="MEB3076467.1"/>
    <property type="molecule type" value="Genomic_DNA"/>
</dbReference>
<comment type="caution">
    <text evidence="1">The sequence shown here is derived from an EMBL/GenBank/DDBJ whole genome shotgun (WGS) entry which is preliminary data.</text>
</comment>
<proteinExistence type="predicted"/>
<accession>A0ABU5ZFE4</accession>
<evidence type="ECO:0000313" key="2">
    <source>
        <dbReference type="Proteomes" id="UP001311730"/>
    </source>
</evidence>
<feature type="non-terminal residue" evidence="1">
    <location>
        <position position="104"/>
    </location>
</feature>
<organism evidence="1 2">
    <name type="scientific">Capnocytophaga gingivalis</name>
    <dbReference type="NCBI Taxonomy" id="1017"/>
    <lineage>
        <taxon>Bacteria</taxon>
        <taxon>Pseudomonadati</taxon>
        <taxon>Bacteroidota</taxon>
        <taxon>Flavobacteriia</taxon>
        <taxon>Flavobacteriales</taxon>
        <taxon>Flavobacteriaceae</taxon>
        <taxon>Capnocytophaga</taxon>
    </lineage>
</organism>
<sequence>VYVSVNTPYLVVNPSVRGAANRLRYAIGVEGGTTPIQRYEFDGTTPEGSDNTHNMYQIKHTKLITQLNAARTLQEGLNQYKIYLYYFDKDNPTMSDAPLCESVR</sequence>